<evidence type="ECO:0000313" key="1">
    <source>
        <dbReference type="EMBL" id="AGU92018.1"/>
    </source>
</evidence>
<sequence length="158" mass="17355">MTTAPQPRRRITMPDATIGFIEGPVTGTDDIDWLSSVTTKQVRRYPAKDDDTTVEHIAHFGVKPGSVTDMLAEYSRTTSFQPEFLIARWNDGELRSVVLSGPQRLKSGGVSDKITRKREWREYRSPVDKADLPGPVAAALTAYERAVAGVAANGGDHE</sequence>
<reference evidence="1 2" key="1">
    <citation type="submission" date="2013-06" db="EMBL/GenBank/DDBJ databases">
        <authorList>
            <person name="Adawi E.C."/>
            <person name="Merrill C.A."/>
            <person name="Sargent C.J."/>
            <person name="Fisher J.N."/>
            <person name="Gardner A.V."/>
            <person name="Lunt B.L."/>
            <person name="Merrill B.D."/>
            <person name="Breakwell D.P."/>
            <person name="Burnett S.H."/>
            <person name="Grose J.H."/>
        </authorList>
    </citation>
    <scope>NUCLEOTIDE SEQUENCE [LARGE SCALE GENOMIC DNA]</scope>
</reference>
<keyword evidence="1" id="KW-0347">Helicase</keyword>
<protein>
    <submittedName>
        <fullName evidence="1">Replicative helicase</fullName>
    </submittedName>
</protein>
<keyword evidence="1" id="KW-0067">ATP-binding</keyword>
<dbReference type="KEGG" id="vg:16834834"/>
<keyword evidence="2" id="KW-1185">Reference proteome</keyword>
<dbReference type="GeneID" id="16834834"/>
<dbReference type="OrthoDB" id="17208at10239"/>
<dbReference type="EMBL" id="KF279411">
    <property type="protein sequence ID" value="AGU92018.1"/>
    <property type="molecule type" value="Genomic_DNA"/>
</dbReference>
<gene>
    <name evidence="1" type="ORF">ADAWI_56</name>
</gene>
<keyword evidence="1" id="KW-0378">Hydrolase</keyword>
<evidence type="ECO:0000313" key="2">
    <source>
        <dbReference type="Proteomes" id="UP000016711"/>
    </source>
</evidence>
<name>T2A8V5_9CAUD</name>
<dbReference type="RefSeq" id="YP_008530936.1">
    <property type="nucleotide sequence ID" value="NC_022328.1"/>
</dbReference>
<organism evidence="1 2">
    <name type="scientific">Mycobacterium phage Adawi</name>
    <dbReference type="NCBI Taxonomy" id="1354507"/>
    <lineage>
        <taxon>Viruses</taxon>
        <taxon>Duplodnaviria</taxon>
        <taxon>Heunggongvirae</taxon>
        <taxon>Uroviricota</taxon>
        <taxon>Caudoviricetes</taxon>
        <taxon>Bclasvirinae</taxon>
        <taxon>Coopervirus</taxon>
        <taxon>Coopervirus adawi</taxon>
    </lineage>
</organism>
<dbReference type="GO" id="GO:0004386">
    <property type="term" value="F:helicase activity"/>
    <property type="evidence" value="ECO:0007669"/>
    <property type="project" value="UniProtKB-KW"/>
</dbReference>
<accession>T2A8V5</accession>
<dbReference type="Proteomes" id="UP000016711">
    <property type="component" value="Segment"/>
</dbReference>
<proteinExistence type="predicted"/>
<keyword evidence="1" id="KW-0547">Nucleotide-binding</keyword>